<evidence type="ECO:0000313" key="3">
    <source>
        <dbReference type="EMBL" id="PON65816.1"/>
    </source>
</evidence>
<sequence length="131" mass="14488">MDIARHCRVPLDRDHREAIKPHWDHNEMQCIGETASTPSASIGAVSKVLNVTFEVLGFFKASTVNPGKATNSRIQCFGCGEASHKQADCKKAGTGALFGEYEDVEIGEIPTFDDYVGGENKNWWKEILGRF</sequence>
<accession>A0A2P5CXR1</accession>
<feature type="domain" description="CCHC-type" evidence="2">
    <location>
        <begin position="76"/>
        <end position="91"/>
    </location>
</feature>
<keyword evidence="1" id="KW-0479">Metal-binding</keyword>
<evidence type="ECO:0000259" key="2">
    <source>
        <dbReference type="PROSITE" id="PS50158"/>
    </source>
</evidence>
<comment type="caution">
    <text evidence="3">The sequence shown here is derived from an EMBL/GenBank/DDBJ whole genome shotgun (WGS) entry which is preliminary data.</text>
</comment>
<organism evidence="3 4">
    <name type="scientific">Trema orientale</name>
    <name type="common">Charcoal tree</name>
    <name type="synonym">Celtis orientalis</name>
    <dbReference type="NCBI Taxonomy" id="63057"/>
    <lineage>
        <taxon>Eukaryota</taxon>
        <taxon>Viridiplantae</taxon>
        <taxon>Streptophyta</taxon>
        <taxon>Embryophyta</taxon>
        <taxon>Tracheophyta</taxon>
        <taxon>Spermatophyta</taxon>
        <taxon>Magnoliopsida</taxon>
        <taxon>eudicotyledons</taxon>
        <taxon>Gunneridae</taxon>
        <taxon>Pentapetalae</taxon>
        <taxon>rosids</taxon>
        <taxon>fabids</taxon>
        <taxon>Rosales</taxon>
        <taxon>Cannabaceae</taxon>
        <taxon>Trema</taxon>
    </lineage>
</organism>
<evidence type="ECO:0000256" key="1">
    <source>
        <dbReference type="PROSITE-ProRule" id="PRU00047"/>
    </source>
</evidence>
<dbReference type="PROSITE" id="PS50158">
    <property type="entry name" value="ZF_CCHC"/>
    <property type="match status" value="1"/>
</dbReference>
<dbReference type="AlphaFoldDB" id="A0A2P5CXR1"/>
<gene>
    <name evidence="3" type="ORF">TorRG33x02_269920</name>
</gene>
<keyword evidence="1" id="KW-0862">Zinc</keyword>
<protein>
    <submittedName>
        <fullName evidence="3">Zinc finger, CCHC-type</fullName>
    </submittedName>
</protein>
<dbReference type="GO" id="GO:0003676">
    <property type="term" value="F:nucleic acid binding"/>
    <property type="evidence" value="ECO:0007669"/>
    <property type="project" value="InterPro"/>
</dbReference>
<evidence type="ECO:0000313" key="4">
    <source>
        <dbReference type="Proteomes" id="UP000237000"/>
    </source>
</evidence>
<name>A0A2P5CXR1_TREOI</name>
<dbReference type="EMBL" id="JXTC01000317">
    <property type="protein sequence ID" value="PON65816.1"/>
    <property type="molecule type" value="Genomic_DNA"/>
</dbReference>
<dbReference type="Proteomes" id="UP000237000">
    <property type="component" value="Unassembled WGS sequence"/>
</dbReference>
<reference evidence="4" key="1">
    <citation type="submission" date="2016-06" db="EMBL/GenBank/DDBJ databases">
        <title>Parallel loss of symbiosis genes in relatives of nitrogen-fixing non-legume Parasponia.</title>
        <authorList>
            <person name="Van Velzen R."/>
            <person name="Holmer R."/>
            <person name="Bu F."/>
            <person name="Rutten L."/>
            <person name="Van Zeijl A."/>
            <person name="Liu W."/>
            <person name="Santuari L."/>
            <person name="Cao Q."/>
            <person name="Sharma T."/>
            <person name="Shen D."/>
            <person name="Roswanjaya Y."/>
            <person name="Wardhani T."/>
            <person name="Kalhor M.S."/>
            <person name="Jansen J."/>
            <person name="Van den Hoogen J."/>
            <person name="Gungor B."/>
            <person name="Hartog M."/>
            <person name="Hontelez J."/>
            <person name="Verver J."/>
            <person name="Yang W.-C."/>
            <person name="Schijlen E."/>
            <person name="Repin R."/>
            <person name="Schilthuizen M."/>
            <person name="Schranz E."/>
            <person name="Heidstra R."/>
            <person name="Miyata K."/>
            <person name="Fedorova E."/>
            <person name="Kohlen W."/>
            <person name="Bisseling T."/>
            <person name="Smit S."/>
            <person name="Geurts R."/>
        </authorList>
    </citation>
    <scope>NUCLEOTIDE SEQUENCE [LARGE SCALE GENOMIC DNA]</scope>
    <source>
        <strain evidence="4">cv. RG33-2</strain>
    </source>
</reference>
<keyword evidence="1" id="KW-0863">Zinc-finger</keyword>
<dbReference type="InParanoid" id="A0A2P5CXR1"/>
<keyword evidence="4" id="KW-1185">Reference proteome</keyword>
<dbReference type="GO" id="GO:0008270">
    <property type="term" value="F:zinc ion binding"/>
    <property type="evidence" value="ECO:0007669"/>
    <property type="project" value="UniProtKB-KW"/>
</dbReference>
<dbReference type="InterPro" id="IPR001878">
    <property type="entry name" value="Znf_CCHC"/>
</dbReference>
<proteinExistence type="predicted"/>
<dbReference type="OrthoDB" id="1934635at2759"/>